<feature type="transmembrane region" description="Helical" evidence="1">
    <location>
        <begin position="57"/>
        <end position="75"/>
    </location>
</feature>
<dbReference type="PANTHER" id="PTHR37464:SF1">
    <property type="entry name" value="BLL2463 PROTEIN"/>
    <property type="match status" value="1"/>
</dbReference>
<protein>
    <submittedName>
        <fullName evidence="3">BatA domain-containing protein</fullName>
    </submittedName>
</protein>
<dbReference type="PANTHER" id="PTHR37464">
    <property type="entry name" value="BLL2463 PROTEIN"/>
    <property type="match status" value="1"/>
</dbReference>
<sequence length="396" mass="42190">MSLALLLPLGLAALAAWLLPLLIHLARRSEQRPTDFAALRWLRHRPKPRHRLRFEDWPLLLLRLLLLALLALWLARPVLSGAEGDRPWIALAAGAEPSAARAAAAAHDAELRWLAPGFPAVADGASAPPAEARAVPAGSLLRELDALLPAQTRLTVFVPERLHGLDAQRLQLSRRVEWEIVAGNASQPPATPDATVPPPALRYVAERTPDARYIRAALSAWDTGSAGPHRPADIATASTPPRSDANGLIWLAPGAVPAAVLDKARNGAIVLLDAQAQWPGGVGTRRTAAWRDRSGAVLAEGVHYGRGRLLRLTRPLAPAQLPELLEPGFVAALRAMFQPLPPAPALALARDMAPRTGAVAAALPPQDLRPWLAVAIALAALLERWLATRARGGSGP</sequence>
<reference evidence="3" key="1">
    <citation type="submission" date="2024-06" db="EMBL/GenBank/DDBJ databases">
        <authorList>
            <person name="Li S."/>
        </authorList>
    </citation>
    <scope>NUCLEOTIDE SEQUENCE</scope>
    <source>
        <strain evidence="3">SR10</strain>
    </source>
</reference>
<proteinExistence type="predicted"/>
<name>A0AAU8MPG5_9GAMM</name>
<feature type="domain" description="Aerotolerance regulator N-terminal" evidence="2">
    <location>
        <begin position="4"/>
        <end position="77"/>
    </location>
</feature>
<dbReference type="RefSeq" id="WP_363797171.1">
    <property type="nucleotide sequence ID" value="NZ_CP159925.1"/>
</dbReference>
<dbReference type="Pfam" id="PF07584">
    <property type="entry name" value="BatA"/>
    <property type="match status" value="1"/>
</dbReference>
<dbReference type="EMBL" id="CP159925">
    <property type="protein sequence ID" value="XCO74315.1"/>
    <property type="molecule type" value="Genomic_DNA"/>
</dbReference>
<gene>
    <name evidence="3" type="ORF">ABU614_18320</name>
</gene>
<evidence type="ECO:0000313" key="3">
    <source>
        <dbReference type="EMBL" id="XCO74315.1"/>
    </source>
</evidence>
<keyword evidence="1" id="KW-0472">Membrane</keyword>
<organism evidence="3">
    <name type="scientific">Lysobacter firmicutimachus</name>
    <dbReference type="NCBI Taxonomy" id="1792846"/>
    <lineage>
        <taxon>Bacteria</taxon>
        <taxon>Pseudomonadati</taxon>
        <taxon>Pseudomonadota</taxon>
        <taxon>Gammaproteobacteria</taxon>
        <taxon>Lysobacterales</taxon>
        <taxon>Lysobacteraceae</taxon>
        <taxon>Lysobacter</taxon>
    </lineage>
</organism>
<accession>A0AAU8MPG5</accession>
<dbReference type="NCBIfam" id="TIGR02226">
    <property type="entry name" value="two_anch"/>
    <property type="match status" value="1"/>
</dbReference>
<keyword evidence="1" id="KW-0812">Transmembrane</keyword>
<evidence type="ECO:0000256" key="1">
    <source>
        <dbReference type="SAM" id="Phobius"/>
    </source>
</evidence>
<dbReference type="InterPro" id="IPR011933">
    <property type="entry name" value="Double_TM_dom"/>
</dbReference>
<dbReference type="InterPro" id="IPR024163">
    <property type="entry name" value="Aerotolerance_reg_N"/>
</dbReference>
<keyword evidence="1" id="KW-1133">Transmembrane helix</keyword>
<dbReference type="AlphaFoldDB" id="A0AAU8MPG5"/>
<evidence type="ECO:0000259" key="2">
    <source>
        <dbReference type="Pfam" id="PF07584"/>
    </source>
</evidence>